<dbReference type="AlphaFoldDB" id="A0A9P1G606"/>
<feature type="compositionally biased region" description="Low complexity" evidence="2">
    <location>
        <begin position="424"/>
        <end position="433"/>
    </location>
</feature>
<gene>
    <name evidence="4" type="ORF">C1SCF055_LOCUS27367</name>
</gene>
<dbReference type="PROSITE" id="PS50088">
    <property type="entry name" value="ANK_REPEAT"/>
    <property type="match status" value="1"/>
</dbReference>
<dbReference type="Proteomes" id="UP001152797">
    <property type="component" value="Unassembled WGS sequence"/>
</dbReference>
<reference evidence="4" key="1">
    <citation type="submission" date="2022-10" db="EMBL/GenBank/DDBJ databases">
        <authorList>
            <person name="Chen Y."/>
            <person name="Dougan E. K."/>
            <person name="Chan C."/>
            <person name="Rhodes N."/>
            <person name="Thang M."/>
        </authorList>
    </citation>
    <scope>NUCLEOTIDE SEQUENCE</scope>
</reference>
<dbReference type="SUPFAM" id="SSF48403">
    <property type="entry name" value="Ankyrin repeat"/>
    <property type="match status" value="1"/>
</dbReference>
<comment type="caution">
    <text evidence="4">The sequence shown here is derived from an EMBL/GenBank/DDBJ whole genome shotgun (WGS) entry which is preliminary data.</text>
</comment>
<feature type="repeat" description="ANK" evidence="1">
    <location>
        <begin position="177"/>
        <end position="203"/>
    </location>
</feature>
<feature type="domain" description="Ubiquitin-like" evidence="3">
    <location>
        <begin position="15"/>
        <end position="73"/>
    </location>
</feature>
<reference evidence="5 6" key="2">
    <citation type="submission" date="2024-05" db="EMBL/GenBank/DDBJ databases">
        <authorList>
            <person name="Chen Y."/>
            <person name="Shah S."/>
            <person name="Dougan E. K."/>
            <person name="Thang M."/>
            <person name="Chan C."/>
        </authorList>
    </citation>
    <scope>NUCLEOTIDE SEQUENCE [LARGE SCALE GENOMIC DNA]</scope>
</reference>
<organism evidence="4">
    <name type="scientific">Cladocopium goreaui</name>
    <dbReference type="NCBI Taxonomy" id="2562237"/>
    <lineage>
        <taxon>Eukaryota</taxon>
        <taxon>Sar</taxon>
        <taxon>Alveolata</taxon>
        <taxon>Dinophyceae</taxon>
        <taxon>Suessiales</taxon>
        <taxon>Symbiodiniaceae</taxon>
        <taxon>Cladocopium</taxon>
    </lineage>
</organism>
<keyword evidence="1" id="KW-0040">ANK repeat</keyword>
<dbReference type="InterPro" id="IPR036770">
    <property type="entry name" value="Ankyrin_rpt-contain_sf"/>
</dbReference>
<evidence type="ECO:0000256" key="1">
    <source>
        <dbReference type="PROSITE-ProRule" id="PRU00023"/>
    </source>
</evidence>
<evidence type="ECO:0000313" key="6">
    <source>
        <dbReference type="Proteomes" id="UP001152797"/>
    </source>
</evidence>
<name>A0A9P1G606_9DINO</name>
<dbReference type="OrthoDB" id="438835at2759"/>
<evidence type="ECO:0000259" key="3">
    <source>
        <dbReference type="PROSITE" id="PS50053"/>
    </source>
</evidence>
<keyword evidence="6" id="KW-1185">Reference proteome</keyword>
<dbReference type="PROSITE" id="PS50297">
    <property type="entry name" value="ANK_REP_REGION"/>
    <property type="match status" value="1"/>
</dbReference>
<accession>A0A9P1G606</accession>
<proteinExistence type="predicted"/>
<dbReference type="EMBL" id="CAMXCT030002913">
    <property type="protein sequence ID" value="CAL4788625.1"/>
    <property type="molecule type" value="Genomic_DNA"/>
</dbReference>
<dbReference type="Gene3D" id="1.25.40.20">
    <property type="entry name" value="Ankyrin repeat-containing domain"/>
    <property type="match status" value="1"/>
</dbReference>
<dbReference type="InterPro" id="IPR000626">
    <property type="entry name" value="Ubiquitin-like_dom"/>
</dbReference>
<dbReference type="PROSITE" id="PS50053">
    <property type="entry name" value="UBIQUITIN_2"/>
    <property type="match status" value="1"/>
</dbReference>
<dbReference type="InterPro" id="IPR002110">
    <property type="entry name" value="Ankyrin_rpt"/>
</dbReference>
<dbReference type="EMBL" id="CAMXCT020002913">
    <property type="protein sequence ID" value="CAL1154688.1"/>
    <property type="molecule type" value="Genomic_DNA"/>
</dbReference>
<feature type="region of interest" description="Disordered" evidence="2">
    <location>
        <begin position="408"/>
        <end position="434"/>
    </location>
</feature>
<evidence type="ECO:0000256" key="2">
    <source>
        <dbReference type="SAM" id="MobiDB-lite"/>
    </source>
</evidence>
<sequence>MHTKTGSAAMAERGIQVRATAMSGHQVDLLLGAEEPIALLRQKVSEALGIRKWQLRLIHGAMVLNDGGLIKELVAETETNETVEVMALAVEAIEVKERSKELFSIFKRRIRTQHFHIDAINRINRHEEAILNGEVAFDYLGDNMLELLLNNWSSGAIERPMSLLLAGGACVNTPSNDGYTPLLTACSRGLGEEANLLLEHGASPRQHLPNGNDALISALKFFQACSEVNARSRQEDLHLGWTCCILRAAHIRSATGLLPLEEARLKLSQAAIELALLAPAAVSLCQKRILEKSAVDPAVAEAFGEDLWAGWPQAFFTFSLQIPKVVHDWDKDFSVARQRILAYKLGNCEKVPVDNQRRAFRPRYFDEYSVYSDVCTCPFCCPSLYNSLETDSFVTSYQLRKDQNRKWETSKANARRTRRAPFASSSGRVSRSSRMARKLPPSYRGFQVGNVLQGQQKSHSKQSKLQVLKHELAFDCYGLDMP</sequence>
<dbReference type="EMBL" id="CAMXCT010002913">
    <property type="protein sequence ID" value="CAI4001313.1"/>
    <property type="molecule type" value="Genomic_DNA"/>
</dbReference>
<protein>
    <submittedName>
        <fullName evidence="5">Ubiquitin-like domain-containing protein</fullName>
    </submittedName>
</protein>
<evidence type="ECO:0000313" key="5">
    <source>
        <dbReference type="EMBL" id="CAL4788625.1"/>
    </source>
</evidence>
<evidence type="ECO:0000313" key="4">
    <source>
        <dbReference type="EMBL" id="CAI4001313.1"/>
    </source>
</evidence>